<name>A0AAD2HZ42_9AGAR</name>
<protein>
    <submittedName>
        <fullName evidence="1">Uncharacterized protein</fullName>
    </submittedName>
</protein>
<accession>A0AAD2HZ42</accession>
<reference evidence="1" key="1">
    <citation type="submission" date="2023-11" db="EMBL/GenBank/DDBJ databases">
        <authorList>
            <person name="De Vega J J."/>
            <person name="De Vega J J."/>
        </authorList>
    </citation>
    <scope>NUCLEOTIDE SEQUENCE</scope>
</reference>
<keyword evidence="2" id="KW-1185">Reference proteome</keyword>
<dbReference type="EMBL" id="CAVNYO010000478">
    <property type="protein sequence ID" value="CAK5283970.1"/>
    <property type="molecule type" value="Genomic_DNA"/>
</dbReference>
<feature type="non-terminal residue" evidence="1">
    <location>
        <position position="1"/>
    </location>
</feature>
<proteinExistence type="predicted"/>
<evidence type="ECO:0000313" key="1">
    <source>
        <dbReference type="EMBL" id="CAK5283970.1"/>
    </source>
</evidence>
<dbReference type="AlphaFoldDB" id="A0AAD2HZ42"/>
<organism evidence="1 2">
    <name type="scientific">Mycena citricolor</name>
    <dbReference type="NCBI Taxonomy" id="2018698"/>
    <lineage>
        <taxon>Eukaryota</taxon>
        <taxon>Fungi</taxon>
        <taxon>Dikarya</taxon>
        <taxon>Basidiomycota</taxon>
        <taxon>Agaricomycotina</taxon>
        <taxon>Agaricomycetes</taxon>
        <taxon>Agaricomycetidae</taxon>
        <taxon>Agaricales</taxon>
        <taxon>Marasmiineae</taxon>
        <taxon>Mycenaceae</taxon>
        <taxon>Mycena</taxon>
    </lineage>
</organism>
<sequence length="152" mass="16545">FQSPQQRSPARFHTFERILAHLAMHGLPHLLSVLSPAAVGCGSPPELASRIGTASMKEHAPLQDDHPTPDSTSFHLFLSNIRIVPVKLSHNSRYTIQSQLFRVLHIVQGMGRSGNIDQKGAQPYRPPHGTDMWAGIRMSHGAGGRFDGGAQG</sequence>
<gene>
    <name evidence="1" type="ORF">MYCIT1_LOCUS36910</name>
</gene>
<comment type="caution">
    <text evidence="1">The sequence shown here is derived from an EMBL/GenBank/DDBJ whole genome shotgun (WGS) entry which is preliminary data.</text>
</comment>
<dbReference type="Proteomes" id="UP001295794">
    <property type="component" value="Unassembled WGS sequence"/>
</dbReference>
<evidence type="ECO:0000313" key="2">
    <source>
        <dbReference type="Proteomes" id="UP001295794"/>
    </source>
</evidence>